<evidence type="ECO:0000256" key="1">
    <source>
        <dbReference type="ARBA" id="ARBA00022475"/>
    </source>
</evidence>
<comment type="function">
    <text evidence="7">Functions as a peptidoglycan terminase that cleaves nascent peptidoglycan strands endolytically to terminate their elongation.</text>
</comment>
<dbReference type="CDD" id="cd08010">
    <property type="entry name" value="MltG_like"/>
    <property type="match status" value="1"/>
</dbReference>
<dbReference type="InterPro" id="IPR003770">
    <property type="entry name" value="MLTG-like"/>
</dbReference>
<dbReference type="EC" id="4.2.2.29" evidence="7"/>
<dbReference type="PANTHER" id="PTHR30518">
    <property type="entry name" value="ENDOLYTIC MUREIN TRANSGLYCOSYLASE"/>
    <property type="match status" value="1"/>
</dbReference>
<gene>
    <name evidence="7" type="primary">mltG</name>
    <name evidence="8" type="ORF">SAMN02910291_01720</name>
</gene>
<keyword evidence="1 7" id="KW-1003">Cell membrane</keyword>
<dbReference type="NCBIfam" id="TIGR00247">
    <property type="entry name" value="endolytic transglycosylase MltG"/>
    <property type="match status" value="1"/>
</dbReference>
<evidence type="ECO:0000313" key="9">
    <source>
        <dbReference type="Proteomes" id="UP000182680"/>
    </source>
</evidence>
<sequence length="349" mass="39018">MKTLLRLLGLLLLLALAGGGWLAYEAHTFLNTPAQSEGQNVFFDVPPGARFAQVAAGLEQKGIITDARRFALLARYKEWDSRLQAGRFALNSGWLPEKVLDTLVNGQPVLFRITVPEGLTWWQTGKLLEEAGLVRFDDFRQVVTDPAFLRHYGIPFATAEGFLMPDTYLLKKADEPDMAQARSVAGRMVDNFWRKAAPVWPDGRKPAVDQLKTWMILASVVEKETGIDAERPRVAGVYQNRLARNMILQADPTVIYGLGPGFDGNLRRNHLDDPNNLYNTYQRPGLPPGPICSFGMAALKAAINPEKHDFLYFVAVTDGGEHAFSTNLADHNKAVRQYLQNRRKAQQSR</sequence>
<dbReference type="GO" id="GO:0009252">
    <property type="term" value="P:peptidoglycan biosynthetic process"/>
    <property type="evidence" value="ECO:0007669"/>
    <property type="project" value="UniProtKB-UniRule"/>
</dbReference>
<dbReference type="AlphaFoldDB" id="A0AA94L2H1"/>
<reference evidence="9" key="1">
    <citation type="submission" date="2016-11" db="EMBL/GenBank/DDBJ databases">
        <authorList>
            <person name="Jaros S."/>
            <person name="Januszkiewicz K."/>
            <person name="Wedrychowicz H."/>
        </authorList>
    </citation>
    <scope>NUCLEOTIDE SEQUENCE [LARGE SCALE GENOMIC DNA]</scope>
    <source>
        <strain evidence="9">DSM 7057</strain>
    </source>
</reference>
<dbReference type="Gene3D" id="3.30.1490.480">
    <property type="entry name" value="Endolytic murein transglycosylase"/>
    <property type="match status" value="1"/>
</dbReference>
<dbReference type="Gene3D" id="3.30.160.60">
    <property type="entry name" value="Classic Zinc Finger"/>
    <property type="match status" value="1"/>
</dbReference>
<feature type="site" description="Important for catalytic activity" evidence="7">
    <location>
        <position position="224"/>
    </location>
</feature>
<evidence type="ECO:0000256" key="6">
    <source>
        <dbReference type="ARBA" id="ARBA00023316"/>
    </source>
</evidence>
<keyword evidence="5 7" id="KW-0456">Lyase</keyword>
<keyword evidence="4 7" id="KW-0472">Membrane</keyword>
<dbReference type="RefSeq" id="WP_072311944.1">
    <property type="nucleotide sequence ID" value="NZ_FPIW01000029.1"/>
</dbReference>
<dbReference type="GO" id="GO:0005886">
    <property type="term" value="C:plasma membrane"/>
    <property type="evidence" value="ECO:0007669"/>
    <property type="project" value="UniProtKB-UniRule"/>
</dbReference>
<dbReference type="GO" id="GO:0008932">
    <property type="term" value="F:lytic endotransglycosylase activity"/>
    <property type="evidence" value="ECO:0007669"/>
    <property type="project" value="UniProtKB-UniRule"/>
</dbReference>
<organism evidence="8 9">
    <name type="scientific">Desulfovibrio desulfuricans</name>
    <dbReference type="NCBI Taxonomy" id="876"/>
    <lineage>
        <taxon>Bacteria</taxon>
        <taxon>Pseudomonadati</taxon>
        <taxon>Thermodesulfobacteriota</taxon>
        <taxon>Desulfovibrionia</taxon>
        <taxon>Desulfovibrionales</taxon>
        <taxon>Desulfovibrionaceae</taxon>
        <taxon>Desulfovibrio</taxon>
    </lineage>
</organism>
<comment type="similarity">
    <text evidence="7">Belongs to the transglycosylase MltG family.</text>
</comment>
<proteinExistence type="inferred from homology"/>
<comment type="catalytic activity">
    <reaction evidence="7">
        <text>a peptidoglycan chain = a peptidoglycan chain with N-acetyl-1,6-anhydromuramyl-[peptide] at the reducing end + a peptidoglycan chain with N-acetylglucosamine at the non-reducing end.</text>
        <dbReference type="EC" id="4.2.2.29"/>
    </reaction>
</comment>
<evidence type="ECO:0000313" key="8">
    <source>
        <dbReference type="EMBL" id="SFW53285.1"/>
    </source>
</evidence>
<dbReference type="Proteomes" id="UP000182680">
    <property type="component" value="Unassembled WGS sequence"/>
</dbReference>
<keyword evidence="6 7" id="KW-0961">Cell wall biogenesis/degradation</keyword>
<keyword evidence="2 7" id="KW-0812">Transmembrane</keyword>
<comment type="caution">
    <text evidence="8">The sequence shown here is derived from an EMBL/GenBank/DDBJ whole genome shotgun (WGS) entry which is preliminary data.</text>
</comment>
<dbReference type="Pfam" id="PF02618">
    <property type="entry name" value="YceG"/>
    <property type="match status" value="1"/>
</dbReference>
<dbReference type="PANTHER" id="PTHR30518:SF2">
    <property type="entry name" value="ENDOLYTIC MUREIN TRANSGLYCOSYLASE"/>
    <property type="match status" value="1"/>
</dbReference>
<dbReference type="HAMAP" id="MF_02065">
    <property type="entry name" value="MltG"/>
    <property type="match status" value="1"/>
</dbReference>
<name>A0AA94L2H1_DESDE</name>
<evidence type="ECO:0000256" key="7">
    <source>
        <dbReference type="HAMAP-Rule" id="MF_02065"/>
    </source>
</evidence>
<keyword evidence="3 7" id="KW-1133">Transmembrane helix</keyword>
<evidence type="ECO:0000256" key="2">
    <source>
        <dbReference type="ARBA" id="ARBA00022692"/>
    </source>
</evidence>
<accession>A0AA94L2H1</accession>
<evidence type="ECO:0000256" key="3">
    <source>
        <dbReference type="ARBA" id="ARBA00022989"/>
    </source>
</evidence>
<evidence type="ECO:0000256" key="5">
    <source>
        <dbReference type="ARBA" id="ARBA00023239"/>
    </source>
</evidence>
<dbReference type="EMBL" id="FPIW01000029">
    <property type="protein sequence ID" value="SFW53285.1"/>
    <property type="molecule type" value="Genomic_DNA"/>
</dbReference>
<evidence type="ECO:0000256" key="4">
    <source>
        <dbReference type="ARBA" id="ARBA00023136"/>
    </source>
</evidence>
<dbReference type="GO" id="GO:0071555">
    <property type="term" value="P:cell wall organization"/>
    <property type="evidence" value="ECO:0007669"/>
    <property type="project" value="UniProtKB-KW"/>
</dbReference>
<protein>
    <recommendedName>
        <fullName evidence="7">Endolytic murein transglycosylase</fullName>
        <ecNumber evidence="7">4.2.2.29</ecNumber>
    </recommendedName>
    <alternativeName>
        <fullName evidence="7">Peptidoglycan lytic transglycosylase</fullName>
    </alternativeName>
    <alternativeName>
        <fullName evidence="7">Peptidoglycan polymerization terminase</fullName>
    </alternativeName>
</protein>